<organism evidence="2 3">
    <name type="scientific">Lentinus brumalis</name>
    <dbReference type="NCBI Taxonomy" id="2498619"/>
    <lineage>
        <taxon>Eukaryota</taxon>
        <taxon>Fungi</taxon>
        <taxon>Dikarya</taxon>
        <taxon>Basidiomycota</taxon>
        <taxon>Agaricomycotina</taxon>
        <taxon>Agaricomycetes</taxon>
        <taxon>Polyporales</taxon>
        <taxon>Polyporaceae</taxon>
        <taxon>Lentinus</taxon>
    </lineage>
</organism>
<dbReference type="InterPro" id="IPR012312">
    <property type="entry name" value="Hemerythrin-like"/>
</dbReference>
<dbReference type="STRING" id="139420.A0A371DR79"/>
<dbReference type="EMBL" id="KZ857383">
    <property type="protein sequence ID" value="RDX55035.1"/>
    <property type="molecule type" value="Genomic_DNA"/>
</dbReference>
<keyword evidence="3" id="KW-1185">Reference proteome</keyword>
<dbReference type="CDD" id="cd12108">
    <property type="entry name" value="Hr-like"/>
    <property type="match status" value="1"/>
</dbReference>
<feature type="domain" description="Hemerythrin-like" evidence="1">
    <location>
        <begin position="19"/>
        <end position="140"/>
    </location>
</feature>
<protein>
    <recommendedName>
        <fullName evidence="1">Hemerythrin-like domain-containing protein</fullName>
    </recommendedName>
</protein>
<dbReference type="Pfam" id="PF01814">
    <property type="entry name" value="Hemerythrin"/>
    <property type="match status" value="1"/>
</dbReference>
<dbReference type="AlphaFoldDB" id="A0A371DR79"/>
<reference evidence="2 3" key="1">
    <citation type="journal article" date="2018" name="Biotechnol. Biofuels">
        <title>Integrative visual omics of the white-rot fungus Polyporus brumalis exposes the biotechnological potential of its oxidative enzymes for delignifying raw plant biomass.</title>
        <authorList>
            <person name="Miyauchi S."/>
            <person name="Rancon A."/>
            <person name="Drula E."/>
            <person name="Hage H."/>
            <person name="Chaduli D."/>
            <person name="Favel A."/>
            <person name="Grisel S."/>
            <person name="Henrissat B."/>
            <person name="Herpoel-Gimbert I."/>
            <person name="Ruiz-Duenas F.J."/>
            <person name="Chevret D."/>
            <person name="Hainaut M."/>
            <person name="Lin J."/>
            <person name="Wang M."/>
            <person name="Pangilinan J."/>
            <person name="Lipzen A."/>
            <person name="Lesage-Meessen L."/>
            <person name="Navarro D."/>
            <person name="Riley R."/>
            <person name="Grigoriev I.V."/>
            <person name="Zhou S."/>
            <person name="Raouche S."/>
            <person name="Rosso M.N."/>
        </authorList>
    </citation>
    <scope>NUCLEOTIDE SEQUENCE [LARGE SCALE GENOMIC DNA]</scope>
    <source>
        <strain evidence="2 3">BRFM 1820</strain>
    </source>
</reference>
<accession>A0A371DR79</accession>
<evidence type="ECO:0000259" key="1">
    <source>
        <dbReference type="Pfam" id="PF01814"/>
    </source>
</evidence>
<evidence type="ECO:0000313" key="3">
    <source>
        <dbReference type="Proteomes" id="UP000256964"/>
    </source>
</evidence>
<gene>
    <name evidence="2" type="ORF">OH76DRAFT_1339780</name>
</gene>
<dbReference type="PANTHER" id="PTHR38048:SF1">
    <property type="entry name" value="HEMERYTHRIN-LIKE DOMAIN-CONTAINING PROTEIN"/>
    <property type="match status" value="1"/>
</dbReference>
<dbReference type="Proteomes" id="UP000256964">
    <property type="component" value="Unassembled WGS sequence"/>
</dbReference>
<dbReference type="InterPro" id="IPR053206">
    <property type="entry name" value="Dimeric_xanthone_biosynth"/>
</dbReference>
<sequence>MSDYDEHRWNRLSEGMSYFHNHFKHECKMVMQLADGSFTKRGMSLPAYLRMATQLAKGLTVHHTIEERHIFPILAKRMEMFQDNEVHLKSHEAIHHGVDELTKRVRKWLDEPSTYDPKEMRACLDSWREVLFSHLDQEASYLSGENMKKYWTLEEVERIPM</sequence>
<dbReference type="OrthoDB" id="10044044at2759"/>
<name>A0A371DR79_9APHY</name>
<evidence type="ECO:0000313" key="2">
    <source>
        <dbReference type="EMBL" id="RDX55035.1"/>
    </source>
</evidence>
<proteinExistence type="predicted"/>
<dbReference type="Gene3D" id="1.20.120.520">
    <property type="entry name" value="nmb1532 protein domain like"/>
    <property type="match status" value="1"/>
</dbReference>
<dbReference type="PANTHER" id="PTHR38048">
    <property type="entry name" value="EXPRESSED PROTEIN"/>
    <property type="match status" value="1"/>
</dbReference>